<evidence type="ECO:0000256" key="1">
    <source>
        <dbReference type="ARBA" id="ARBA00009830"/>
    </source>
</evidence>
<gene>
    <name evidence="3" type="ORF">HNQ40_000294</name>
</gene>
<dbReference type="GO" id="GO:0009279">
    <property type="term" value="C:cell outer membrane"/>
    <property type="evidence" value="ECO:0007669"/>
    <property type="project" value="UniProtKB-ARBA"/>
</dbReference>
<dbReference type="InterPro" id="IPR003394">
    <property type="entry name" value="Porin_opacity"/>
</dbReference>
<accession>A0A7X0H3N7</accession>
<dbReference type="Proteomes" id="UP000541810">
    <property type="component" value="Unassembled WGS sequence"/>
</dbReference>
<proteinExistence type="inferred from homology"/>
<name>A0A7X0H3N7_9BACT</name>
<feature type="domain" description="Porin opacity type" evidence="2">
    <location>
        <begin position="123"/>
        <end position="236"/>
    </location>
</feature>
<dbReference type="InterPro" id="IPR011250">
    <property type="entry name" value="OMP/PagP_B-barrel"/>
</dbReference>
<keyword evidence="4" id="KW-1185">Reference proteome</keyword>
<dbReference type="Gene3D" id="2.40.160.20">
    <property type="match status" value="1"/>
</dbReference>
<comment type="similarity">
    <text evidence="1">Belongs to the opacity porin family.</text>
</comment>
<dbReference type="GO" id="GO:0015288">
    <property type="term" value="F:porin activity"/>
    <property type="evidence" value="ECO:0007669"/>
    <property type="project" value="InterPro"/>
</dbReference>
<protein>
    <recommendedName>
        <fullName evidence="2">Porin opacity type domain-containing protein</fullName>
    </recommendedName>
</protein>
<evidence type="ECO:0000313" key="3">
    <source>
        <dbReference type="EMBL" id="MBB6428488.1"/>
    </source>
</evidence>
<dbReference type="EMBL" id="JACHGY010000001">
    <property type="protein sequence ID" value="MBB6428488.1"/>
    <property type="molecule type" value="Genomic_DNA"/>
</dbReference>
<reference evidence="3 4" key="1">
    <citation type="submission" date="2020-08" db="EMBL/GenBank/DDBJ databases">
        <title>Genomic Encyclopedia of Type Strains, Phase IV (KMG-IV): sequencing the most valuable type-strain genomes for metagenomic binning, comparative biology and taxonomic classification.</title>
        <authorList>
            <person name="Goeker M."/>
        </authorList>
    </citation>
    <scope>NUCLEOTIDE SEQUENCE [LARGE SCALE GENOMIC DNA]</scope>
    <source>
        <strain evidence="3 4">DSM 103725</strain>
    </source>
</reference>
<evidence type="ECO:0000313" key="4">
    <source>
        <dbReference type="Proteomes" id="UP000541810"/>
    </source>
</evidence>
<dbReference type="SUPFAM" id="SSF56925">
    <property type="entry name" value="OMPA-like"/>
    <property type="match status" value="1"/>
</dbReference>
<dbReference type="Pfam" id="PF02462">
    <property type="entry name" value="Opacity"/>
    <property type="match status" value="1"/>
</dbReference>
<comment type="caution">
    <text evidence="3">The sequence shown here is derived from an EMBL/GenBank/DDBJ whole genome shotgun (WGS) entry which is preliminary data.</text>
</comment>
<evidence type="ECO:0000259" key="2">
    <source>
        <dbReference type="Pfam" id="PF02462"/>
    </source>
</evidence>
<dbReference type="RefSeq" id="WP_184675675.1">
    <property type="nucleotide sequence ID" value="NZ_JACHGY010000001.1"/>
</dbReference>
<organism evidence="3 4">
    <name type="scientific">Algisphaera agarilytica</name>
    <dbReference type="NCBI Taxonomy" id="1385975"/>
    <lineage>
        <taxon>Bacteria</taxon>
        <taxon>Pseudomonadati</taxon>
        <taxon>Planctomycetota</taxon>
        <taxon>Phycisphaerae</taxon>
        <taxon>Phycisphaerales</taxon>
        <taxon>Phycisphaeraceae</taxon>
        <taxon>Algisphaera</taxon>
    </lineage>
</organism>
<dbReference type="AlphaFoldDB" id="A0A7X0H3N7"/>
<sequence length="238" mass="25117">MAVSLGGASLAQSAGVQAAGDAGAWSNALALGVASNADTSEPEWTGQDLLGDRQDVWGYYFRGSLMGVEPTNDVRARSDGQRVDTDDGFGLTAAAGFKMDYLPLAWEFEYMFRRFSHDSYTDPVAGFVSDNDVSLHTFAINVLYDQSNLLGPVGVYAGGGVGFRLSSFSFSSGSGGSESSISGDGLFIQAMAGVTVTIDPNLQLYGGVRYTDSGKIRNEFLEVDTAAVGGEIGLRVYF</sequence>